<name>A0A645BRH6_9ZZZZ</name>
<protein>
    <submittedName>
        <fullName evidence="15">ATP synthase subunit c</fullName>
    </submittedName>
</protein>
<evidence type="ECO:0000256" key="9">
    <source>
        <dbReference type="ARBA" id="ARBA00023121"/>
    </source>
</evidence>
<dbReference type="HAMAP" id="MF_01396">
    <property type="entry name" value="ATP_synth_c_bact"/>
    <property type="match status" value="1"/>
</dbReference>
<keyword evidence="7 13" id="KW-1133">Transmembrane helix</keyword>
<keyword evidence="6" id="KW-0375">Hydrogen ion transport</keyword>
<comment type="subcellular location">
    <subcellularLocation>
        <location evidence="1">Membrane</location>
        <topology evidence="1">Multi-pass membrane protein</topology>
    </subcellularLocation>
</comment>
<evidence type="ECO:0000256" key="5">
    <source>
        <dbReference type="ARBA" id="ARBA00022692"/>
    </source>
</evidence>
<dbReference type="InterPro" id="IPR020537">
    <property type="entry name" value="ATP_synth_F0_csu_DDCD_BS"/>
</dbReference>
<dbReference type="AlphaFoldDB" id="A0A645BRH6"/>
<dbReference type="CDD" id="cd18121">
    <property type="entry name" value="ATP-synt_Fo_c"/>
    <property type="match status" value="1"/>
</dbReference>
<evidence type="ECO:0000259" key="14">
    <source>
        <dbReference type="Pfam" id="PF00137"/>
    </source>
</evidence>
<dbReference type="EMBL" id="VSSQ01019937">
    <property type="protein sequence ID" value="MPM64414.1"/>
    <property type="molecule type" value="Genomic_DNA"/>
</dbReference>
<dbReference type="GO" id="GO:0045259">
    <property type="term" value="C:proton-transporting ATP synthase complex"/>
    <property type="evidence" value="ECO:0007669"/>
    <property type="project" value="UniProtKB-KW"/>
</dbReference>
<comment type="similarity">
    <text evidence="2">Belongs to the ATPase C chain family.</text>
</comment>
<dbReference type="PANTHER" id="PTHR10031:SF0">
    <property type="entry name" value="ATPASE PROTEIN 9"/>
    <property type="match status" value="1"/>
</dbReference>
<evidence type="ECO:0000256" key="1">
    <source>
        <dbReference type="ARBA" id="ARBA00004141"/>
    </source>
</evidence>
<organism evidence="15">
    <name type="scientific">bioreactor metagenome</name>
    <dbReference type="NCBI Taxonomy" id="1076179"/>
    <lineage>
        <taxon>unclassified sequences</taxon>
        <taxon>metagenomes</taxon>
        <taxon>ecological metagenomes</taxon>
    </lineage>
</organism>
<dbReference type="InterPro" id="IPR035921">
    <property type="entry name" value="F/V-ATP_Csub_sf"/>
</dbReference>
<evidence type="ECO:0000256" key="12">
    <source>
        <dbReference type="ARBA" id="ARBA00025198"/>
    </source>
</evidence>
<feature type="transmembrane region" description="Helical" evidence="13">
    <location>
        <begin position="12"/>
        <end position="33"/>
    </location>
</feature>
<dbReference type="InterPro" id="IPR038662">
    <property type="entry name" value="ATP_synth_F0_csu_sf"/>
</dbReference>
<dbReference type="InterPro" id="IPR005953">
    <property type="entry name" value="ATP_synth_csu_bac/chlpt"/>
</dbReference>
<evidence type="ECO:0000256" key="6">
    <source>
        <dbReference type="ARBA" id="ARBA00022781"/>
    </source>
</evidence>
<evidence type="ECO:0000256" key="3">
    <source>
        <dbReference type="ARBA" id="ARBA00022448"/>
    </source>
</evidence>
<dbReference type="NCBIfam" id="TIGR01260">
    <property type="entry name" value="ATP_synt_c"/>
    <property type="match status" value="1"/>
</dbReference>
<gene>
    <name evidence="15" type="primary">atpE_37</name>
    <name evidence="15" type="ORF">SDC9_111300</name>
</gene>
<dbReference type="GO" id="GO:0033177">
    <property type="term" value="C:proton-transporting two-sector ATPase complex, proton-transporting domain"/>
    <property type="evidence" value="ECO:0007669"/>
    <property type="project" value="InterPro"/>
</dbReference>
<evidence type="ECO:0000256" key="2">
    <source>
        <dbReference type="ARBA" id="ARBA00006704"/>
    </source>
</evidence>
<evidence type="ECO:0000256" key="4">
    <source>
        <dbReference type="ARBA" id="ARBA00022547"/>
    </source>
</evidence>
<keyword evidence="11" id="KW-0066">ATP synthesis</keyword>
<keyword evidence="3" id="KW-0813">Transport</keyword>
<dbReference type="InterPro" id="IPR002379">
    <property type="entry name" value="ATPase_proteolipid_c-like_dom"/>
</dbReference>
<dbReference type="GO" id="GO:0008289">
    <property type="term" value="F:lipid binding"/>
    <property type="evidence" value="ECO:0007669"/>
    <property type="project" value="UniProtKB-KW"/>
</dbReference>
<feature type="transmembrane region" description="Helical" evidence="13">
    <location>
        <begin position="53"/>
        <end position="77"/>
    </location>
</feature>
<reference evidence="15" key="1">
    <citation type="submission" date="2019-08" db="EMBL/GenBank/DDBJ databases">
        <authorList>
            <person name="Kucharzyk K."/>
            <person name="Murdoch R.W."/>
            <person name="Higgins S."/>
            <person name="Loffler F."/>
        </authorList>
    </citation>
    <scope>NUCLEOTIDE SEQUENCE</scope>
</reference>
<evidence type="ECO:0000256" key="13">
    <source>
        <dbReference type="SAM" id="Phobius"/>
    </source>
</evidence>
<feature type="domain" description="V-ATPase proteolipid subunit C-like" evidence="14">
    <location>
        <begin position="12"/>
        <end position="74"/>
    </location>
</feature>
<keyword evidence="5 13" id="KW-0812">Transmembrane</keyword>
<dbReference type="PRINTS" id="PR00124">
    <property type="entry name" value="ATPASEC"/>
</dbReference>
<dbReference type="SUPFAM" id="SSF81333">
    <property type="entry name" value="F1F0 ATP synthase subunit C"/>
    <property type="match status" value="1"/>
</dbReference>
<evidence type="ECO:0000256" key="7">
    <source>
        <dbReference type="ARBA" id="ARBA00022989"/>
    </source>
</evidence>
<evidence type="ECO:0000313" key="15">
    <source>
        <dbReference type="EMBL" id="MPM64414.1"/>
    </source>
</evidence>
<evidence type="ECO:0000256" key="8">
    <source>
        <dbReference type="ARBA" id="ARBA00023065"/>
    </source>
</evidence>
<proteinExistence type="inferred from homology"/>
<dbReference type="InterPro" id="IPR000454">
    <property type="entry name" value="ATP_synth_F0_csu"/>
</dbReference>
<accession>A0A645BRH6</accession>
<evidence type="ECO:0000256" key="11">
    <source>
        <dbReference type="ARBA" id="ARBA00023310"/>
    </source>
</evidence>
<sequence length="78" mass="7912">MTGDIIQAAKFIGAGLAMIGAAGAGVGIGLSVQGALTGMARNPDTYGNLFTNMILGIAFSEAIAIYCLVIAFLMLFVL</sequence>
<keyword evidence="8" id="KW-0406">Ion transport</keyword>
<evidence type="ECO:0000256" key="10">
    <source>
        <dbReference type="ARBA" id="ARBA00023136"/>
    </source>
</evidence>
<comment type="function">
    <text evidence="12">F(1)F(0) ATP synthase produces ATP from ADP in the presence of a proton or sodium gradient. F-type ATPases consist of two structural domains, F(1) containing the extramembraneous catalytic core and F(0) containing the membrane proton channel, linked together by a central stalk and a peripheral stalk. During catalysis, ATP synthesis in the catalytic domain of F(1) is coupled via a rotary mechanism of the central stalk subunits to proton translocation.</text>
</comment>
<dbReference type="Pfam" id="PF00137">
    <property type="entry name" value="ATP-synt_C"/>
    <property type="match status" value="1"/>
</dbReference>
<keyword evidence="9" id="KW-0446">Lipid-binding</keyword>
<dbReference type="PROSITE" id="PS00605">
    <property type="entry name" value="ATPASE_C"/>
    <property type="match status" value="1"/>
</dbReference>
<dbReference type="GO" id="GO:0015078">
    <property type="term" value="F:proton transmembrane transporter activity"/>
    <property type="evidence" value="ECO:0007669"/>
    <property type="project" value="InterPro"/>
</dbReference>
<keyword evidence="4" id="KW-0138">CF(0)</keyword>
<comment type="caution">
    <text evidence="15">The sequence shown here is derived from an EMBL/GenBank/DDBJ whole genome shotgun (WGS) entry which is preliminary data.</text>
</comment>
<dbReference type="PANTHER" id="PTHR10031">
    <property type="entry name" value="ATP SYNTHASE LIPID-BINDING PROTEIN, MITOCHONDRIAL"/>
    <property type="match status" value="1"/>
</dbReference>
<dbReference type="Gene3D" id="1.20.20.10">
    <property type="entry name" value="F1F0 ATP synthase subunit C"/>
    <property type="match status" value="1"/>
</dbReference>
<keyword evidence="10 13" id="KW-0472">Membrane</keyword>
<dbReference type="GO" id="GO:0015986">
    <property type="term" value="P:proton motive force-driven ATP synthesis"/>
    <property type="evidence" value="ECO:0007669"/>
    <property type="project" value="InterPro"/>
</dbReference>